<accession>A0A0H5DPA9</accession>
<proteinExistence type="predicted"/>
<sequence length="149" mass="16156">MVNPISSSNTSPLGEVPPESAAQLEEVKVLLANLVPRFLGLVGGEENIANLPPKWQSYLHRGLAVAATIQGLTSADLPQLPYNFVGTAKRYLDTLQSHITLGEDVKERNGWTDLVSHLGEAPLVKAVPKLLDHSYFLALEKAEEVLHIG</sequence>
<organism evidence="1 2">
    <name type="scientific">Estrella lausannensis</name>
    <dbReference type="NCBI Taxonomy" id="483423"/>
    <lineage>
        <taxon>Bacteria</taxon>
        <taxon>Pseudomonadati</taxon>
        <taxon>Chlamydiota</taxon>
        <taxon>Chlamydiia</taxon>
        <taxon>Parachlamydiales</taxon>
        <taxon>Candidatus Criblamydiaceae</taxon>
        <taxon>Estrella</taxon>
    </lineage>
</organism>
<name>A0A0H5DPA9_9BACT</name>
<gene>
    <name evidence="1" type="ORF">ELAC_0427</name>
</gene>
<evidence type="ECO:0000313" key="2">
    <source>
        <dbReference type="Proteomes" id="UP000220251"/>
    </source>
</evidence>
<keyword evidence="2" id="KW-1185">Reference proteome</keyword>
<dbReference type="Proteomes" id="UP000220251">
    <property type="component" value="Unassembled WGS sequence"/>
</dbReference>
<evidence type="ECO:0000313" key="1">
    <source>
        <dbReference type="EMBL" id="CRX37783.1"/>
    </source>
</evidence>
<reference evidence="2" key="1">
    <citation type="submission" date="2015-06" db="EMBL/GenBank/DDBJ databases">
        <authorList>
            <person name="Bertelli C."/>
        </authorList>
    </citation>
    <scope>NUCLEOTIDE SEQUENCE [LARGE SCALE GENOMIC DNA]</scope>
    <source>
        <strain evidence="2">CRIB-30</strain>
    </source>
</reference>
<dbReference type="EMBL" id="CWGJ01000006">
    <property type="protein sequence ID" value="CRX37783.1"/>
    <property type="molecule type" value="Genomic_DNA"/>
</dbReference>
<protein>
    <submittedName>
        <fullName evidence="1">Uncharacterized protein</fullName>
    </submittedName>
</protein>
<dbReference type="AlphaFoldDB" id="A0A0H5DPA9"/>
<dbReference type="RefSeq" id="WP_098037639.1">
    <property type="nucleotide sequence ID" value="NZ_CWGJ01000006.1"/>
</dbReference>